<evidence type="ECO:0000256" key="3">
    <source>
        <dbReference type="ARBA" id="ARBA00022840"/>
    </source>
</evidence>
<dbReference type="InterPro" id="IPR013126">
    <property type="entry name" value="Hsp_70_fam"/>
</dbReference>
<dbReference type="GO" id="GO:0005524">
    <property type="term" value="F:ATP binding"/>
    <property type="evidence" value="ECO:0007669"/>
    <property type="project" value="UniProtKB-KW"/>
</dbReference>
<evidence type="ECO:0000256" key="1">
    <source>
        <dbReference type="ARBA" id="ARBA00007381"/>
    </source>
</evidence>
<dbReference type="AlphaFoldDB" id="A0A1C9U2Y3"/>
<evidence type="ECO:0000256" key="2">
    <source>
        <dbReference type="ARBA" id="ARBA00022741"/>
    </source>
</evidence>
<evidence type="ECO:0000313" key="5">
    <source>
        <dbReference type="EMBL" id="OWF51207.1"/>
    </source>
</evidence>
<protein>
    <submittedName>
        <fullName evidence="4 5">Heat shock 70 kDa protein</fullName>
    </submittedName>
</protein>
<dbReference type="EMBL" id="KX085092">
    <property type="protein sequence ID" value="AOR17349.1"/>
    <property type="molecule type" value="mRNA"/>
</dbReference>
<keyword evidence="2" id="KW-0547">Nucleotide-binding</keyword>
<dbReference type="PANTHER" id="PTHR14187">
    <property type="entry name" value="ALPHA KINASE/ELONGATION FACTOR 2 KINASE"/>
    <property type="match status" value="1"/>
</dbReference>
<dbReference type="STRING" id="6573.A0A1C9U2Y3"/>
<sequence>MATKYARPTPSCSDRLFVAAIDFGTTYSGYAFSFRHDFIKDPSKINSNQTWIAGHKNLFSLKAPTCVLLKPDRTFDSFGYEAEDKYTELFQEDSHEDWYFFKRFKMTLHNNMNLRRDHMIPDITNKKEMPARDIFAHGIKFLKDHLMKHLHTKGIYEAIDDERYIHWVLTVPAIWNDSAKQFMREAAQKAGIKEHQLSIALEPEAAALFCRILPVEKLDTGSGKCLGMFSPGTEYMVLDLGGGTVDVTVQRVLEEGNLEEVFKASGGAWGGTKVDESFLQLLVEVVGTNVMKTFKENYPGDELELFREFETKKRTITNSCSNRVTLRMPIQLDEAYEEEFGTTLKETIKQTNFKGKMNWTGDKLRVDPEIIRNLFALSADSIVQHVRDLLKNEACRNVNTLLMVGGFSECVLIQDAIKSNLSDKRVIIPEEAGLAVVKGAVLFGHNPLTIISRKSKYTYGISITRNFKSGDPVEKRINVRGIDKCSTVFSKHVEVNQTVSVGEALETQTYRPLYADSTSVVVKIFTSDDENPRYTTDPLCNYLGKIDVPLSPGSDENTVIEVKMTFGDTELAVEACEENGRPLMATFDFLDH</sequence>
<dbReference type="PANTHER" id="PTHR14187:SF5">
    <property type="entry name" value="HEAT SHOCK 70 KDA PROTEIN 12A"/>
    <property type="match status" value="1"/>
</dbReference>
<dbReference type="Pfam" id="PF00012">
    <property type="entry name" value="HSP70"/>
    <property type="match status" value="1"/>
</dbReference>
<keyword evidence="6" id="KW-1185">Reference proteome</keyword>
<organism evidence="4">
    <name type="scientific">Mizuhopecten yessoensis</name>
    <name type="common">Japanese scallop</name>
    <name type="synonym">Patinopecten yessoensis</name>
    <dbReference type="NCBI Taxonomy" id="6573"/>
    <lineage>
        <taxon>Eukaryota</taxon>
        <taxon>Metazoa</taxon>
        <taxon>Spiralia</taxon>
        <taxon>Lophotrochozoa</taxon>
        <taxon>Mollusca</taxon>
        <taxon>Bivalvia</taxon>
        <taxon>Autobranchia</taxon>
        <taxon>Pteriomorphia</taxon>
        <taxon>Pectinida</taxon>
        <taxon>Pectinoidea</taxon>
        <taxon>Pectinidae</taxon>
        <taxon>Mizuhopecten</taxon>
    </lineage>
</organism>
<evidence type="ECO:0000313" key="6">
    <source>
        <dbReference type="Proteomes" id="UP000242188"/>
    </source>
</evidence>
<dbReference type="SUPFAM" id="SSF53067">
    <property type="entry name" value="Actin-like ATPase domain"/>
    <property type="match status" value="2"/>
</dbReference>
<reference evidence="4" key="1">
    <citation type="journal article" date="2016" name="Fish Shellfish Immunol.">
        <title>Hsp70 gene expansions in the scallop (Patinopecten yessoensis) genome and their expression regulation after exposure to the toxic dinoflagellate Alexandrium catenella.</title>
        <authorList>
            <person name="Cheng J."/>
            <person name="Xun X."/>
            <person name="Kong Y."/>
            <person name="Wang S."/>
            <person name="Yang Z."/>
            <person name="Li Y."/>
            <person name="Kong D."/>
            <person name="Wang S."/>
            <person name="Zhang L."/>
            <person name="Hu X."/>
            <person name="Bao Z."/>
        </authorList>
    </citation>
    <scope>NUCLEOTIDE SEQUENCE</scope>
    <source>
        <strain evidence="4">PYE.4627.17.HSPA12</strain>
    </source>
</reference>
<keyword evidence="3" id="KW-0067">ATP-binding</keyword>
<dbReference type="CDD" id="cd10229">
    <property type="entry name" value="ASKHA_NBD_HSP70_HSPA12"/>
    <property type="match status" value="1"/>
</dbReference>
<gene>
    <name evidence="5" type="ORF">KP79_PYT12974</name>
</gene>
<dbReference type="Proteomes" id="UP000242188">
    <property type="component" value="Unassembled WGS sequence"/>
</dbReference>
<dbReference type="EMBL" id="NEDP02002314">
    <property type="protein sequence ID" value="OWF51207.1"/>
    <property type="molecule type" value="Genomic_DNA"/>
</dbReference>
<dbReference type="InterPro" id="IPR043129">
    <property type="entry name" value="ATPase_NBD"/>
</dbReference>
<keyword evidence="4" id="KW-0346">Stress response</keyword>
<name>A0A1C9U2Y3_MIZYE</name>
<dbReference type="GO" id="GO:0140662">
    <property type="term" value="F:ATP-dependent protein folding chaperone"/>
    <property type="evidence" value="ECO:0007669"/>
    <property type="project" value="InterPro"/>
</dbReference>
<reference evidence="5 6" key="2">
    <citation type="journal article" date="2017" name="Nat. Ecol. Evol.">
        <title>Scallop genome provides insights into evolution of bilaterian karyotype and development.</title>
        <authorList>
            <person name="Wang S."/>
            <person name="Zhang J."/>
            <person name="Jiao W."/>
            <person name="Li J."/>
            <person name="Xun X."/>
            <person name="Sun Y."/>
            <person name="Guo X."/>
            <person name="Huan P."/>
            <person name="Dong B."/>
            <person name="Zhang L."/>
            <person name="Hu X."/>
            <person name="Sun X."/>
            <person name="Wang J."/>
            <person name="Zhao C."/>
            <person name="Wang Y."/>
            <person name="Wang D."/>
            <person name="Huang X."/>
            <person name="Wang R."/>
            <person name="Lv J."/>
            <person name="Li Y."/>
            <person name="Zhang Z."/>
            <person name="Liu B."/>
            <person name="Lu W."/>
            <person name="Hui Y."/>
            <person name="Liang J."/>
            <person name="Zhou Z."/>
            <person name="Hou R."/>
            <person name="Li X."/>
            <person name="Liu Y."/>
            <person name="Li H."/>
            <person name="Ning X."/>
            <person name="Lin Y."/>
            <person name="Zhao L."/>
            <person name="Xing Q."/>
            <person name="Dou J."/>
            <person name="Li Y."/>
            <person name="Mao J."/>
            <person name="Guo H."/>
            <person name="Dou H."/>
            <person name="Li T."/>
            <person name="Mu C."/>
            <person name="Jiang W."/>
            <person name="Fu Q."/>
            <person name="Fu X."/>
            <person name="Miao Y."/>
            <person name="Liu J."/>
            <person name="Yu Q."/>
            <person name="Li R."/>
            <person name="Liao H."/>
            <person name="Li X."/>
            <person name="Kong Y."/>
            <person name="Jiang Z."/>
            <person name="Chourrout D."/>
            <person name="Li R."/>
            <person name="Bao Z."/>
        </authorList>
    </citation>
    <scope>NUCLEOTIDE SEQUENCE [LARGE SCALE GENOMIC DNA]</scope>
    <source>
        <strain evidence="5 6">PY_sf001</strain>
    </source>
</reference>
<proteinExistence type="evidence at transcript level"/>
<dbReference type="Gene3D" id="3.90.640.10">
    <property type="entry name" value="Actin, Chain A, domain 4"/>
    <property type="match status" value="1"/>
</dbReference>
<dbReference type="Gene3D" id="3.30.420.40">
    <property type="match status" value="2"/>
</dbReference>
<comment type="similarity">
    <text evidence="1">Belongs to the heat shock protein 70 family.</text>
</comment>
<evidence type="ECO:0000313" key="4">
    <source>
        <dbReference type="EMBL" id="AOR17349.1"/>
    </source>
</evidence>
<dbReference type="OrthoDB" id="2963168at2759"/>
<accession>A0A1C9U2Y3</accession>